<dbReference type="EMBL" id="CP026538">
    <property type="protein sequence ID" value="QAZ68664.1"/>
    <property type="molecule type" value="Genomic_DNA"/>
</dbReference>
<gene>
    <name evidence="1" type="ORF">C3Y92_16070</name>
</gene>
<protein>
    <recommendedName>
        <fullName evidence="3">DNA-binding protein</fullName>
    </recommendedName>
</protein>
<evidence type="ECO:0000313" key="1">
    <source>
        <dbReference type="EMBL" id="QAZ68664.1"/>
    </source>
</evidence>
<dbReference type="Proteomes" id="UP000293296">
    <property type="component" value="Chromosome"/>
</dbReference>
<reference evidence="1 2" key="1">
    <citation type="submission" date="2018-02" db="EMBL/GenBank/DDBJ databases">
        <title>Genome sequence of Desulfovibrio carbinolicus DSM 3852.</title>
        <authorList>
            <person name="Wilbanks E."/>
            <person name="Skennerton C.T."/>
            <person name="Orphan V.J."/>
        </authorList>
    </citation>
    <scope>NUCLEOTIDE SEQUENCE [LARGE SCALE GENOMIC DNA]</scope>
    <source>
        <strain evidence="1 2">DSM 3852</strain>
    </source>
</reference>
<evidence type="ECO:0008006" key="3">
    <source>
        <dbReference type="Google" id="ProtNLM"/>
    </source>
</evidence>
<proteinExistence type="predicted"/>
<evidence type="ECO:0000313" key="2">
    <source>
        <dbReference type="Proteomes" id="UP000293296"/>
    </source>
</evidence>
<name>A0A4P6HPP1_9BACT</name>
<dbReference type="KEGG" id="dcb:C3Y92_16070"/>
<dbReference type="AlphaFoldDB" id="A0A4P6HPP1"/>
<sequence>MSHDPTVTDFLADFEKECPPLVRRTDLKQFGFPLTPQTLANLAALKQGPPLFKVAGRACYRRADLVAFLRERTTRAL</sequence>
<dbReference type="RefSeq" id="WP_129354321.1">
    <property type="nucleotide sequence ID" value="NZ_CP026538.1"/>
</dbReference>
<organism evidence="1 2">
    <name type="scientific">Solidesulfovibrio carbinolicus</name>
    <dbReference type="NCBI Taxonomy" id="296842"/>
    <lineage>
        <taxon>Bacteria</taxon>
        <taxon>Pseudomonadati</taxon>
        <taxon>Thermodesulfobacteriota</taxon>
        <taxon>Desulfovibrionia</taxon>
        <taxon>Desulfovibrionales</taxon>
        <taxon>Desulfovibrionaceae</taxon>
        <taxon>Solidesulfovibrio</taxon>
    </lineage>
</organism>
<accession>A0A4P6HPP1</accession>
<keyword evidence="2" id="KW-1185">Reference proteome</keyword>
<dbReference type="OrthoDB" id="9806994at2"/>